<proteinExistence type="predicted"/>
<organism evidence="1 2">
    <name type="scientific">Pontibacter burrus</name>
    <dbReference type="NCBI Taxonomy" id="2704466"/>
    <lineage>
        <taxon>Bacteria</taxon>
        <taxon>Pseudomonadati</taxon>
        <taxon>Bacteroidota</taxon>
        <taxon>Cytophagia</taxon>
        <taxon>Cytophagales</taxon>
        <taxon>Hymenobacteraceae</taxon>
        <taxon>Pontibacter</taxon>
    </lineage>
</organism>
<name>A0A6B3LXU5_9BACT</name>
<dbReference type="Proteomes" id="UP000474777">
    <property type="component" value="Unassembled WGS sequence"/>
</dbReference>
<gene>
    <name evidence="1" type="ORF">GXP69_11155</name>
</gene>
<protein>
    <submittedName>
        <fullName evidence="1">Uncharacterized protein</fullName>
    </submittedName>
</protein>
<evidence type="ECO:0000313" key="2">
    <source>
        <dbReference type="Proteomes" id="UP000474777"/>
    </source>
</evidence>
<comment type="caution">
    <text evidence="1">The sequence shown here is derived from an EMBL/GenBank/DDBJ whole genome shotgun (WGS) entry which is preliminary data.</text>
</comment>
<keyword evidence="2" id="KW-1185">Reference proteome</keyword>
<dbReference type="EMBL" id="JAAGWD010000004">
    <property type="protein sequence ID" value="NEM98254.1"/>
    <property type="molecule type" value="Genomic_DNA"/>
</dbReference>
<sequence>MRSRPRGLVFGHRAVYLSFAPTVAMPDGTRNLQGAQPKDCNQFDSYHYSLMNGYSCLGFPWSLFHGQAAPAYSWSVTIEL</sequence>
<accession>A0A6B3LXU5</accession>
<evidence type="ECO:0000313" key="1">
    <source>
        <dbReference type="EMBL" id="NEM98254.1"/>
    </source>
</evidence>
<reference evidence="1 2" key="1">
    <citation type="submission" date="2020-02" db="EMBL/GenBank/DDBJ databases">
        <authorList>
            <person name="Kim M.K."/>
        </authorList>
    </citation>
    <scope>NUCLEOTIDE SEQUENCE [LARGE SCALE GENOMIC DNA]</scope>
    <source>
        <strain evidence="1 2">BT327</strain>
    </source>
</reference>
<dbReference type="AlphaFoldDB" id="A0A6B3LXU5"/>